<keyword evidence="1" id="KW-0547">Nucleotide-binding</keyword>
<dbReference type="InterPro" id="IPR027417">
    <property type="entry name" value="P-loop_NTPase"/>
</dbReference>
<evidence type="ECO:0000256" key="3">
    <source>
        <dbReference type="ARBA" id="ARBA00022806"/>
    </source>
</evidence>
<dbReference type="PANTHER" id="PTHR47961">
    <property type="entry name" value="DNA POLYMERASE THETA, PUTATIVE (AFU_ORTHOLOGUE AFUA_1G05260)-RELATED"/>
    <property type="match status" value="1"/>
</dbReference>
<evidence type="ECO:0000256" key="4">
    <source>
        <dbReference type="ARBA" id="ARBA00022840"/>
    </source>
</evidence>
<dbReference type="InterPro" id="IPR011545">
    <property type="entry name" value="DEAD/DEAH_box_helicase_dom"/>
</dbReference>
<dbReference type="Pfam" id="PF00270">
    <property type="entry name" value="DEAD"/>
    <property type="match status" value="1"/>
</dbReference>
<keyword evidence="3 7" id="KW-0347">Helicase</keyword>
<dbReference type="Proteomes" id="UP001558534">
    <property type="component" value="Unassembled WGS sequence"/>
</dbReference>
<proteinExistence type="predicted"/>
<name>A0ABV3W580_9BACI</name>
<evidence type="ECO:0000256" key="1">
    <source>
        <dbReference type="ARBA" id="ARBA00022741"/>
    </source>
</evidence>
<dbReference type="PROSITE" id="PS51192">
    <property type="entry name" value="HELICASE_ATP_BIND_1"/>
    <property type="match status" value="1"/>
</dbReference>
<dbReference type="Pfam" id="PF00271">
    <property type="entry name" value="Helicase_C"/>
    <property type="match status" value="1"/>
</dbReference>
<gene>
    <name evidence="7" type="ORF">AB1300_24250</name>
</gene>
<organism evidence="7 8">
    <name type="scientific">Lysinibacillus xylanilyticus</name>
    <dbReference type="NCBI Taxonomy" id="582475"/>
    <lineage>
        <taxon>Bacteria</taxon>
        <taxon>Bacillati</taxon>
        <taxon>Bacillota</taxon>
        <taxon>Bacilli</taxon>
        <taxon>Bacillales</taxon>
        <taxon>Bacillaceae</taxon>
        <taxon>Lysinibacillus</taxon>
    </lineage>
</organism>
<dbReference type="InterPro" id="IPR014001">
    <property type="entry name" value="Helicase_ATP-bd"/>
</dbReference>
<feature type="domain" description="Helicase ATP-binding" evidence="5">
    <location>
        <begin position="117"/>
        <end position="243"/>
    </location>
</feature>
<comment type="caution">
    <text evidence="7">The sequence shown here is derived from an EMBL/GenBank/DDBJ whole genome shotgun (WGS) entry which is preliminary data.</text>
</comment>
<dbReference type="RefSeq" id="WP_368638601.1">
    <property type="nucleotide sequence ID" value="NZ_JBFRHK010000025.1"/>
</dbReference>
<accession>A0ABV3W580</accession>
<dbReference type="InterPro" id="IPR001650">
    <property type="entry name" value="Helicase_C-like"/>
</dbReference>
<dbReference type="SMART" id="SM00487">
    <property type="entry name" value="DEXDc"/>
    <property type="match status" value="1"/>
</dbReference>
<dbReference type="PANTHER" id="PTHR47961:SF6">
    <property type="entry name" value="DNA-DIRECTED DNA POLYMERASE"/>
    <property type="match status" value="1"/>
</dbReference>
<protein>
    <submittedName>
        <fullName evidence="7">DEAD/DEAH box helicase</fullName>
    </submittedName>
</protein>
<evidence type="ECO:0000259" key="5">
    <source>
        <dbReference type="PROSITE" id="PS51192"/>
    </source>
</evidence>
<reference evidence="7 8" key="1">
    <citation type="submission" date="2024-07" db="EMBL/GenBank/DDBJ databases">
        <title>Characterization of a bacterium isolated from hydrolysated instant sea cucumber by whole-genome sequencing and metabolomics.</title>
        <authorList>
            <person name="Luo X."/>
            <person name="Zhang Z."/>
            <person name="Zheng Z."/>
            <person name="Zhang W."/>
            <person name="Ming T."/>
            <person name="Jiao L."/>
            <person name="Su X."/>
            <person name="Kong F."/>
            <person name="Xu J."/>
        </authorList>
    </citation>
    <scope>NUCLEOTIDE SEQUENCE [LARGE SCALE GENOMIC DNA]</scope>
    <source>
        <strain evidence="7 8">XL-2024</strain>
    </source>
</reference>
<keyword evidence="8" id="KW-1185">Reference proteome</keyword>
<dbReference type="Gene3D" id="3.40.50.300">
    <property type="entry name" value="P-loop containing nucleotide triphosphate hydrolases"/>
    <property type="match status" value="2"/>
</dbReference>
<evidence type="ECO:0000256" key="2">
    <source>
        <dbReference type="ARBA" id="ARBA00022801"/>
    </source>
</evidence>
<keyword evidence="4" id="KW-0067">ATP-binding</keyword>
<dbReference type="GO" id="GO:0004386">
    <property type="term" value="F:helicase activity"/>
    <property type="evidence" value="ECO:0007669"/>
    <property type="project" value="UniProtKB-KW"/>
</dbReference>
<dbReference type="SUPFAM" id="SSF52540">
    <property type="entry name" value="P-loop containing nucleoside triphosphate hydrolases"/>
    <property type="match status" value="2"/>
</dbReference>
<evidence type="ECO:0000259" key="6">
    <source>
        <dbReference type="PROSITE" id="PS51194"/>
    </source>
</evidence>
<evidence type="ECO:0000313" key="7">
    <source>
        <dbReference type="EMBL" id="MEX3748193.1"/>
    </source>
</evidence>
<dbReference type="InterPro" id="IPR050474">
    <property type="entry name" value="Hel308_SKI2-like"/>
</dbReference>
<dbReference type="SMART" id="SM00490">
    <property type="entry name" value="HELICc"/>
    <property type="match status" value="1"/>
</dbReference>
<dbReference type="PROSITE" id="PS51194">
    <property type="entry name" value="HELICASE_CTER"/>
    <property type="match status" value="1"/>
</dbReference>
<dbReference type="EMBL" id="JBFRHK010000025">
    <property type="protein sequence ID" value="MEX3748193.1"/>
    <property type="molecule type" value="Genomic_DNA"/>
</dbReference>
<sequence>MINEHEINYNSIKKLITDGELSTDNAFIIFKWLNGALENNSSEEEARDILLRLLDKKDSIPEQIKLILNDYVEKFGYYPYLDIDDERVSTKTLLHYEFYRSENIPHIVMHQKQAEIYEAISNRESIILSAPTSFGKSILIEEIVASREHDNIVILLPTLALIDETRQKLLSYTETYKLIFTSKQTVGNKNIFILTAERLLEIEDLPKVDFFIIDEFYKLDSSRTEDERLNVLNHAFYKLIKMTRNFYLLGPNIASIPNGFEEEYGCKFIPSNFATVACDEVFIEREKNREIEQLVELLKNLSEPTMIYCKSPGSAERTVRSYLDKIKDELEPNEKHEDAINWIKKHIHPDWLLIEALKYGIAFHHGAMPRHIGRYIVEGFNEGTIKYLFCTSTLIEGINTAAKNVVLFDDKKGTDTISYFDYRNIKGRAGRMIQHFLGRVYSFYSPPSDSNVEVDIPWYTQEKASDEILIQVDDEDLKPASKEKLLPYKEQKILDLDIIKKNNNITVKGQLSLANEIQSNLDYYHEQLAWTNYPTYEQLETSCILVYDYLRFSKTRDEIFSGKQLAYYVNNYVRFQSNLAKFIIFLLMNDRNANTADQAIQKAIKISKNWFEFRFPKLLLGLQEIQESIFKSHGRSCGDYRFYSSVIESAFCSPVLANLQEFGLPISLLKQIEPYLDLKKVGTKDEKELDEVINDIKRMDIESLQLDPFERKLFSDFIKS</sequence>
<keyword evidence="2" id="KW-0378">Hydrolase</keyword>
<feature type="domain" description="Helicase C-terminal" evidence="6">
    <location>
        <begin position="290"/>
        <end position="476"/>
    </location>
</feature>
<evidence type="ECO:0000313" key="8">
    <source>
        <dbReference type="Proteomes" id="UP001558534"/>
    </source>
</evidence>